<keyword evidence="2" id="KW-1185">Reference proteome</keyword>
<dbReference type="AlphaFoldDB" id="A0ABD0J0F2"/>
<dbReference type="EMBL" id="JACVVK020000826">
    <property type="protein sequence ID" value="KAK7442998.1"/>
    <property type="molecule type" value="Genomic_DNA"/>
</dbReference>
<name>A0ABD0J0F2_9CAEN</name>
<gene>
    <name evidence="1" type="ORF">BaRGS_00040491</name>
</gene>
<evidence type="ECO:0000313" key="1">
    <source>
        <dbReference type="EMBL" id="KAK7442998.1"/>
    </source>
</evidence>
<feature type="non-terminal residue" evidence="1">
    <location>
        <position position="1"/>
    </location>
</feature>
<accession>A0ABD0J0F2</accession>
<reference evidence="1 2" key="1">
    <citation type="journal article" date="2023" name="Sci. Data">
        <title>Genome assembly of the Korean intertidal mud-creeper Batillaria attramentaria.</title>
        <authorList>
            <person name="Patra A.K."/>
            <person name="Ho P.T."/>
            <person name="Jun S."/>
            <person name="Lee S.J."/>
            <person name="Kim Y."/>
            <person name="Won Y.J."/>
        </authorList>
    </citation>
    <scope>NUCLEOTIDE SEQUENCE [LARGE SCALE GENOMIC DNA]</scope>
    <source>
        <strain evidence="1">Wonlab-2016</strain>
    </source>
</reference>
<organism evidence="1 2">
    <name type="scientific">Batillaria attramentaria</name>
    <dbReference type="NCBI Taxonomy" id="370345"/>
    <lineage>
        <taxon>Eukaryota</taxon>
        <taxon>Metazoa</taxon>
        <taxon>Spiralia</taxon>
        <taxon>Lophotrochozoa</taxon>
        <taxon>Mollusca</taxon>
        <taxon>Gastropoda</taxon>
        <taxon>Caenogastropoda</taxon>
        <taxon>Sorbeoconcha</taxon>
        <taxon>Cerithioidea</taxon>
        <taxon>Batillariidae</taxon>
        <taxon>Batillaria</taxon>
    </lineage>
</organism>
<protein>
    <submittedName>
        <fullName evidence="1">Uncharacterized protein</fullName>
    </submittedName>
</protein>
<sequence length="83" mass="9523">ETGETFHKMITWQDLRAANDVLRWNNSYTLKAMNSGAKFLHFFTRRKRHKAASVLKFMSGQVGAALKDKCANYKPKTAVDMRS</sequence>
<comment type="caution">
    <text evidence="1">The sequence shown here is derived from an EMBL/GenBank/DDBJ whole genome shotgun (WGS) entry which is preliminary data.</text>
</comment>
<proteinExistence type="predicted"/>
<evidence type="ECO:0000313" key="2">
    <source>
        <dbReference type="Proteomes" id="UP001519460"/>
    </source>
</evidence>
<dbReference type="Proteomes" id="UP001519460">
    <property type="component" value="Unassembled WGS sequence"/>
</dbReference>